<gene>
    <name evidence="2" type="ORF">Ctob_001581</name>
</gene>
<name>A0A0M0JBS6_9EUKA</name>
<keyword evidence="3" id="KW-1185">Reference proteome</keyword>
<keyword evidence="1" id="KW-0472">Membrane</keyword>
<sequence>MVDVNESPAARKSARLLWDLLRYAIILHVAWVAAWVLLVALNGFNTAPKCGGACTLEDRANEFLPWHTPDALFFYLSLYVLVLLLTYYLAATRWLGGKQPMAMRALRLVAIVLLVPAYLRHAFWDHVIHWYANVSYIDFDPTHALLDRAPLHRPAALKLPNGTLVLLKPNDVVLVGNGPLSAEQRAFLRRSAPDQVYRFNGMTNLLPDEPVGHLFVRKIDDTYTRSRGSAIAPAGEYWGLTPPLSRQALIEWLYVPGVTVVRERTMCSRAVEAVSVILLNGTRRDARFYADKYGVPMRLLQCEGLCKAPPPSAGGSRAPGGWTSGFLGLLEVSYLKPHARMHLLGMNFGAAPNQQHATHVERRFVQMLIAQERVVLHLSPSQTYHSELAGNSEATHHLSFPFNFYLKDTRIQGMRCGEWNVWWAPEWQWSPQNYWMGVIPLPPFFHPGTSLHVADAEGHTLPDNYNPLNCTQHAEILMAHGGQMGRTTAKSTAKRHAAPAGRQLREVLKTFDEGLRRMIRVPLLYGPHLTSNVSVQLESLEDCKQRVTLIRRYDQANIFALNRRQGEESNRTKSRITNGTMRRRLMISTDRR</sequence>
<dbReference type="Proteomes" id="UP000037460">
    <property type="component" value="Unassembled WGS sequence"/>
</dbReference>
<feature type="transmembrane region" description="Helical" evidence="1">
    <location>
        <begin position="72"/>
        <end position="90"/>
    </location>
</feature>
<proteinExistence type="predicted"/>
<keyword evidence="1" id="KW-0812">Transmembrane</keyword>
<evidence type="ECO:0000313" key="3">
    <source>
        <dbReference type="Proteomes" id="UP000037460"/>
    </source>
</evidence>
<dbReference type="AlphaFoldDB" id="A0A0M0JBS6"/>
<reference evidence="3" key="1">
    <citation type="journal article" date="2015" name="PLoS Genet.">
        <title>Genome Sequence and Transcriptome Analyses of Chrysochromulina tobin: Metabolic Tools for Enhanced Algal Fitness in the Prominent Order Prymnesiales (Haptophyceae).</title>
        <authorList>
            <person name="Hovde B.T."/>
            <person name="Deodato C.R."/>
            <person name="Hunsperger H.M."/>
            <person name="Ryken S.A."/>
            <person name="Yost W."/>
            <person name="Jha R.K."/>
            <person name="Patterson J."/>
            <person name="Monnat R.J. Jr."/>
            <person name="Barlow S.B."/>
            <person name="Starkenburg S.R."/>
            <person name="Cattolico R.A."/>
        </authorList>
    </citation>
    <scope>NUCLEOTIDE SEQUENCE</scope>
    <source>
        <strain evidence="3">CCMP291</strain>
    </source>
</reference>
<evidence type="ECO:0000313" key="2">
    <source>
        <dbReference type="EMBL" id="KOO24016.1"/>
    </source>
</evidence>
<protein>
    <submittedName>
        <fullName evidence="2">Membrane protein</fullName>
    </submittedName>
</protein>
<feature type="transmembrane region" description="Helical" evidence="1">
    <location>
        <begin position="20"/>
        <end position="41"/>
    </location>
</feature>
<dbReference type="EMBL" id="JWZX01003134">
    <property type="protein sequence ID" value="KOO24016.1"/>
    <property type="molecule type" value="Genomic_DNA"/>
</dbReference>
<accession>A0A0M0JBS6</accession>
<feature type="transmembrane region" description="Helical" evidence="1">
    <location>
        <begin position="102"/>
        <end position="119"/>
    </location>
</feature>
<organism evidence="2 3">
    <name type="scientific">Chrysochromulina tobinii</name>
    <dbReference type="NCBI Taxonomy" id="1460289"/>
    <lineage>
        <taxon>Eukaryota</taxon>
        <taxon>Haptista</taxon>
        <taxon>Haptophyta</taxon>
        <taxon>Prymnesiophyceae</taxon>
        <taxon>Prymnesiales</taxon>
        <taxon>Chrysochromulinaceae</taxon>
        <taxon>Chrysochromulina</taxon>
    </lineage>
</organism>
<keyword evidence="1" id="KW-1133">Transmembrane helix</keyword>
<evidence type="ECO:0000256" key="1">
    <source>
        <dbReference type="SAM" id="Phobius"/>
    </source>
</evidence>
<comment type="caution">
    <text evidence="2">The sequence shown here is derived from an EMBL/GenBank/DDBJ whole genome shotgun (WGS) entry which is preliminary data.</text>
</comment>